<feature type="transmembrane region" description="Helical" evidence="2">
    <location>
        <begin position="44"/>
        <end position="65"/>
    </location>
</feature>
<feature type="transmembrane region" description="Helical" evidence="2">
    <location>
        <begin position="159"/>
        <end position="177"/>
    </location>
</feature>
<proteinExistence type="predicted"/>
<feature type="compositionally biased region" description="Low complexity" evidence="1">
    <location>
        <begin position="26"/>
        <end position="36"/>
    </location>
</feature>
<keyword evidence="4" id="KW-1185">Reference proteome</keyword>
<protein>
    <submittedName>
        <fullName evidence="3">Uncharacterized protein</fullName>
    </submittedName>
</protein>
<evidence type="ECO:0000256" key="1">
    <source>
        <dbReference type="SAM" id="MobiDB-lite"/>
    </source>
</evidence>
<sequence>MRASGQRPPDDALPAYPGSPEGVETRSASGSSGAARPVGRRWPWIATTLLGLILAVAPLAGGMFYPAAQGRAMIADFAPYMTTARLHGFTADLQRLDAVRAATTRVDTALGTDAAQYRQIGQFQQRYPSIDADMTAMITEIDGARDDYRRLAQLQPLDAIPFIPLGFGLVLFATGIWGWRRTRAGRRPIGAAVIGSLAAVALLATPLLTPMVSDADAAGPLVTRFESVLTKQKVRDVQGYFVVLVGAVGEIDSRYLADVHRDSATSPQRAQVAADVAVVSDLSNRWQLMSSDFASLIGTMNDNISNFTGVARLNSRTESLGFGTFAALPWVLIGAGGVAVVLVGAGTAGARRGRALTA</sequence>
<feature type="transmembrane region" description="Helical" evidence="2">
    <location>
        <begin position="322"/>
        <end position="345"/>
    </location>
</feature>
<organism evidence="3 4">
    <name type="scientific">Williamsia maris</name>
    <dbReference type="NCBI Taxonomy" id="72806"/>
    <lineage>
        <taxon>Bacteria</taxon>
        <taxon>Bacillati</taxon>
        <taxon>Actinomycetota</taxon>
        <taxon>Actinomycetes</taxon>
        <taxon>Mycobacteriales</taxon>
        <taxon>Nocardiaceae</taxon>
        <taxon>Williamsia</taxon>
    </lineage>
</organism>
<comment type="caution">
    <text evidence="3">The sequence shown here is derived from an EMBL/GenBank/DDBJ whole genome shotgun (WGS) entry which is preliminary data.</text>
</comment>
<evidence type="ECO:0000256" key="2">
    <source>
        <dbReference type="SAM" id="Phobius"/>
    </source>
</evidence>
<feature type="region of interest" description="Disordered" evidence="1">
    <location>
        <begin position="1"/>
        <end position="36"/>
    </location>
</feature>
<keyword evidence="2" id="KW-0812">Transmembrane</keyword>
<dbReference type="EMBL" id="JAMTCJ010000003">
    <property type="protein sequence ID" value="MCP2177445.1"/>
    <property type="molecule type" value="Genomic_DNA"/>
</dbReference>
<reference evidence="3 4" key="1">
    <citation type="submission" date="2022-06" db="EMBL/GenBank/DDBJ databases">
        <title>Genomic Encyclopedia of Archaeal and Bacterial Type Strains, Phase II (KMG-II): from individual species to whole genera.</title>
        <authorList>
            <person name="Goeker M."/>
        </authorList>
    </citation>
    <scope>NUCLEOTIDE SEQUENCE [LARGE SCALE GENOMIC DNA]</scope>
    <source>
        <strain evidence="3 4">DSM 44693</strain>
    </source>
</reference>
<name>A0ABT1HGS2_9NOCA</name>
<feature type="transmembrane region" description="Helical" evidence="2">
    <location>
        <begin position="189"/>
        <end position="208"/>
    </location>
</feature>
<keyword evidence="2" id="KW-1133">Transmembrane helix</keyword>
<dbReference type="Proteomes" id="UP001206895">
    <property type="component" value="Unassembled WGS sequence"/>
</dbReference>
<evidence type="ECO:0000313" key="3">
    <source>
        <dbReference type="EMBL" id="MCP2177445.1"/>
    </source>
</evidence>
<accession>A0ABT1HGS2</accession>
<keyword evidence="2" id="KW-0472">Membrane</keyword>
<evidence type="ECO:0000313" key="4">
    <source>
        <dbReference type="Proteomes" id="UP001206895"/>
    </source>
</evidence>
<gene>
    <name evidence="3" type="ORF">LX13_003273</name>
</gene>